<feature type="transmembrane region" description="Helical" evidence="1">
    <location>
        <begin position="20"/>
        <end position="40"/>
    </location>
</feature>
<organism evidence="2 3">
    <name type="scientific">Anaerocolumna aminovalerica</name>
    <dbReference type="NCBI Taxonomy" id="1527"/>
    <lineage>
        <taxon>Bacteria</taxon>
        <taxon>Bacillati</taxon>
        <taxon>Bacillota</taxon>
        <taxon>Clostridia</taxon>
        <taxon>Lachnospirales</taxon>
        <taxon>Lachnospiraceae</taxon>
        <taxon>Anaerocolumna</taxon>
    </lineage>
</organism>
<dbReference type="Proteomes" id="UP000198806">
    <property type="component" value="Unassembled WGS sequence"/>
</dbReference>
<dbReference type="EMBL" id="FOWD01000001">
    <property type="protein sequence ID" value="SFN74854.1"/>
    <property type="molecule type" value="Genomic_DNA"/>
</dbReference>
<evidence type="ECO:0000313" key="3">
    <source>
        <dbReference type="Proteomes" id="UP000198806"/>
    </source>
</evidence>
<keyword evidence="1" id="KW-1133">Transmembrane helix</keyword>
<dbReference type="STRING" id="1527.SAMN04489757_10144"/>
<feature type="transmembrane region" description="Helical" evidence="1">
    <location>
        <begin position="188"/>
        <end position="210"/>
    </location>
</feature>
<keyword evidence="1" id="KW-0812">Transmembrane</keyword>
<sequence>MLGKLLKYEFKATSRILIPLYLILLITTGMNRLILLLDIFEGSLMIIPVIMKTLFILSVITIFITAFILMIYRFYKNLLSDEGYLMFTLPAKTHQLIISKYLATLTWLLVSIIIIIGSAVLAIGTPENIKLVLNNLNEFLLQFEASGNNTTVTIITLLLFCLTSFITYISLIYASIAIGQLFTKNRLVGAFVSYIGISTLMQLLLLLLLVMTNVFRSIITNGNNMIPLKLLLGIIVYQIVVSIIFFITTNRIFQKKLNLE</sequence>
<feature type="transmembrane region" description="Helical" evidence="1">
    <location>
        <begin position="230"/>
        <end position="248"/>
    </location>
</feature>
<feature type="transmembrane region" description="Helical" evidence="1">
    <location>
        <begin position="154"/>
        <end position="176"/>
    </location>
</feature>
<evidence type="ECO:0008006" key="4">
    <source>
        <dbReference type="Google" id="ProtNLM"/>
    </source>
</evidence>
<accession>A0A1I5BJD8</accession>
<feature type="transmembrane region" description="Helical" evidence="1">
    <location>
        <begin position="101"/>
        <end position="123"/>
    </location>
</feature>
<gene>
    <name evidence="2" type="ORF">SAMN04489757_10144</name>
</gene>
<dbReference type="AlphaFoldDB" id="A0A1I5BJD8"/>
<dbReference type="OrthoDB" id="9816138at2"/>
<reference evidence="2 3" key="1">
    <citation type="submission" date="2016-10" db="EMBL/GenBank/DDBJ databases">
        <authorList>
            <person name="de Groot N.N."/>
        </authorList>
    </citation>
    <scope>NUCLEOTIDE SEQUENCE [LARGE SCALE GENOMIC DNA]</scope>
    <source>
        <strain evidence="2 3">DSM 1283</strain>
    </source>
</reference>
<keyword evidence="1" id="KW-0472">Membrane</keyword>
<proteinExistence type="predicted"/>
<keyword evidence="3" id="KW-1185">Reference proteome</keyword>
<name>A0A1I5BJD8_9FIRM</name>
<feature type="transmembrane region" description="Helical" evidence="1">
    <location>
        <begin position="46"/>
        <end position="72"/>
    </location>
</feature>
<evidence type="ECO:0000256" key="1">
    <source>
        <dbReference type="SAM" id="Phobius"/>
    </source>
</evidence>
<evidence type="ECO:0000313" key="2">
    <source>
        <dbReference type="EMBL" id="SFN74854.1"/>
    </source>
</evidence>
<protein>
    <recommendedName>
        <fullName evidence="4">ABC-2 family transporter protein</fullName>
    </recommendedName>
</protein>
<dbReference type="RefSeq" id="WP_091683415.1">
    <property type="nucleotide sequence ID" value="NZ_BAABFM010000003.1"/>
</dbReference>